<keyword evidence="3" id="KW-0949">S-adenosyl-L-methionine</keyword>
<keyword evidence="2" id="KW-0808">Transferase</keyword>
<dbReference type="PROSITE" id="PS51683">
    <property type="entry name" value="SAM_OMT_II"/>
    <property type="match status" value="1"/>
</dbReference>
<dbReference type="EMBL" id="SZYD01000013">
    <property type="protein sequence ID" value="KAD4384813.1"/>
    <property type="molecule type" value="Genomic_DNA"/>
</dbReference>
<protein>
    <recommendedName>
        <fullName evidence="4">O-methyltransferase C-terminal domain-containing protein</fullName>
    </recommendedName>
</protein>
<accession>A0A5N6N4R3</accession>
<evidence type="ECO:0000259" key="4">
    <source>
        <dbReference type="Pfam" id="PF00891"/>
    </source>
</evidence>
<evidence type="ECO:0000313" key="6">
    <source>
        <dbReference type="Proteomes" id="UP000326396"/>
    </source>
</evidence>
<keyword evidence="1" id="KW-0489">Methyltransferase</keyword>
<reference evidence="5 6" key="1">
    <citation type="submission" date="2019-05" db="EMBL/GenBank/DDBJ databases">
        <title>Mikania micrantha, genome provides insights into the molecular mechanism of rapid growth.</title>
        <authorList>
            <person name="Liu B."/>
        </authorList>
    </citation>
    <scope>NUCLEOTIDE SEQUENCE [LARGE SCALE GENOMIC DNA]</scope>
    <source>
        <strain evidence="5">NLD-2019</strain>
        <tissue evidence="5">Leaf</tissue>
    </source>
</reference>
<proteinExistence type="predicted"/>
<dbReference type="GO" id="GO:0008171">
    <property type="term" value="F:O-methyltransferase activity"/>
    <property type="evidence" value="ECO:0007669"/>
    <property type="project" value="InterPro"/>
</dbReference>
<dbReference type="OrthoDB" id="1606438at2759"/>
<dbReference type="Pfam" id="PF00891">
    <property type="entry name" value="Methyltransf_2"/>
    <property type="match status" value="1"/>
</dbReference>
<dbReference type="AlphaFoldDB" id="A0A5N6N4R3"/>
<gene>
    <name evidence="5" type="ORF">E3N88_24981</name>
</gene>
<dbReference type="PANTHER" id="PTHR11746">
    <property type="entry name" value="O-METHYLTRANSFERASE"/>
    <property type="match status" value="1"/>
</dbReference>
<dbReference type="InterPro" id="IPR016461">
    <property type="entry name" value="COMT-like"/>
</dbReference>
<dbReference type="SUPFAM" id="SSF53335">
    <property type="entry name" value="S-adenosyl-L-methionine-dependent methyltransferases"/>
    <property type="match status" value="1"/>
</dbReference>
<keyword evidence="6" id="KW-1185">Reference proteome</keyword>
<feature type="domain" description="O-methyltransferase C-terminal" evidence="4">
    <location>
        <begin position="52"/>
        <end position="240"/>
    </location>
</feature>
<evidence type="ECO:0000313" key="5">
    <source>
        <dbReference type="EMBL" id="KAD4384813.1"/>
    </source>
</evidence>
<organism evidence="5 6">
    <name type="scientific">Mikania micrantha</name>
    <name type="common">bitter vine</name>
    <dbReference type="NCBI Taxonomy" id="192012"/>
    <lineage>
        <taxon>Eukaryota</taxon>
        <taxon>Viridiplantae</taxon>
        <taxon>Streptophyta</taxon>
        <taxon>Embryophyta</taxon>
        <taxon>Tracheophyta</taxon>
        <taxon>Spermatophyta</taxon>
        <taxon>Magnoliopsida</taxon>
        <taxon>eudicotyledons</taxon>
        <taxon>Gunneridae</taxon>
        <taxon>Pentapetalae</taxon>
        <taxon>asterids</taxon>
        <taxon>campanulids</taxon>
        <taxon>Asterales</taxon>
        <taxon>Asteraceae</taxon>
        <taxon>Asteroideae</taxon>
        <taxon>Heliantheae alliance</taxon>
        <taxon>Eupatorieae</taxon>
        <taxon>Mikania</taxon>
    </lineage>
</organism>
<dbReference type="CDD" id="cd02440">
    <property type="entry name" value="AdoMet_MTases"/>
    <property type="match status" value="1"/>
</dbReference>
<sequence>MLQDKVFIESCADWRLPWGLPDWGVDFGLHSSGFGRRWDLKKPSLKEVWHLKRFIGVHAFEYLALDARLNEVFNKAMLDHTSIVMKEVLECYDGFNDVKRVVDVGGGLGITINMIVTKHPNIMGINFDLPHVTKCAPFYQGVEHVGGDMFKEVPQGDAIFMKWILHDWSDDHCVKLLKNCYKALPYNGKVIVVDAILSFVPDTSSSTKINSHMDAIMLANHHGKERTEDEFLALAKSAGFMGLRKICFACNFWVMEFYK</sequence>
<dbReference type="Proteomes" id="UP000326396">
    <property type="component" value="Linkage Group LG3"/>
</dbReference>
<evidence type="ECO:0000256" key="2">
    <source>
        <dbReference type="ARBA" id="ARBA00022679"/>
    </source>
</evidence>
<comment type="caution">
    <text evidence="5">The sequence shown here is derived from an EMBL/GenBank/DDBJ whole genome shotgun (WGS) entry which is preliminary data.</text>
</comment>
<evidence type="ECO:0000256" key="3">
    <source>
        <dbReference type="ARBA" id="ARBA00022691"/>
    </source>
</evidence>
<dbReference type="Gene3D" id="3.40.50.150">
    <property type="entry name" value="Vaccinia Virus protein VP39"/>
    <property type="match status" value="1"/>
</dbReference>
<name>A0A5N6N4R3_9ASTR</name>
<evidence type="ECO:0000256" key="1">
    <source>
        <dbReference type="ARBA" id="ARBA00022603"/>
    </source>
</evidence>
<dbReference type="InterPro" id="IPR029063">
    <property type="entry name" value="SAM-dependent_MTases_sf"/>
</dbReference>
<dbReference type="GO" id="GO:0032259">
    <property type="term" value="P:methylation"/>
    <property type="evidence" value="ECO:0007669"/>
    <property type="project" value="UniProtKB-KW"/>
</dbReference>
<dbReference type="InterPro" id="IPR001077">
    <property type="entry name" value="COMT_C"/>
</dbReference>